<proteinExistence type="predicted"/>
<dbReference type="OMA" id="PPNWIFY"/>
<accession>E9JAJ7</accession>
<organism>
    <name type="scientific">Solenopsis invicta</name>
    <name type="common">Red imported fire ant</name>
    <name type="synonym">Solenopsis wagneri</name>
    <dbReference type="NCBI Taxonomy" id="13686"/>
    <lineage>
        <taxon>Eukaryota</taxon>
        <taxon>Metazoa</taxon>
        <taxon>Ecdysozoa</taxon>
        <taxon>Arthropoda</taxon>
        <taxon>Hexapoda</taxon>
        <taxon>Insecta</taxon>
        <taxon>Pterygota</taxon>
        <taxon>Neoptera</taxon>
        <taxon>Endopterygota</taxon>
        <taxon>Hymenoptera</taxon>
        <taxon>Apocrita</taxon>
        <taxon>Aculeata</taxon>
        <taxon>Formicoidea</taxon>
        <taxon>Formicidae</taxon>
        <taxon>Myrmicinae</taxon>
        <taxon>Solenopsis</taxon>
    </lineage>
</organism>
<dbReference type="EMBL" id="GL770386">
    <property type="protein sequence ID" value="EFZ10160.1"/>
    <property type="molecule type" value="Genomic_DNA"/>
</dbReference>
<gene>
    <name evidence="1" type="ORF">SINV_12862</name>
</gene>
<feature type="non-terminal residue" evidence="1">
    <location>
        <position position="126"/>
    </location>
</feature>
<reference evidence="1" key="1">
    <citation type="journal article" date="2011" name="Proc. Natl. Acad. Sci. U.S.A.">
        <title>The genome of the fire ant Solenopsis invicta.</title>
        <authorList>
            <person name="Wurm Y."/>
            <person name="Wang J."/>
            <person name="Riba-Grognuz O."/>
            <person name="Corona M."/>
            <person name="Nygaard S."/>
            <person name="Hunt B.G."/>
            <person name="Ingram K.K."/>
            <person name="Falquet L."/>
            <person name="Nipitwattanaphon M."/>
            <person name="Gotzek D."/>
            <person name="Dijkstra M.B."/>
            <person name="Oettler J."/>
            <person name="Comtesse F."/>
            <person name="Shih C.J."/>
            <person name="Wu W.J."/>
            <person name="Yang C.C."/>
            <person name="Thomas J."/>
            <person name="Beaudoing E."/>
            <person name="Pradervand S."/>
            <person name="Flegel V."/>
            <person name="Cook E.D."/>
            <person name="Fabbretti R."/>
            <person name="Stockinger H."/>
            <person name="Long L."/>
            <person name="Farmerie W.G."/>
            <person name="Oakey J."/>
            <person name="Boomsma J.J."/>
            <person name="Pamilo P."/>
            <person name="Yi S.V."/>
            <person name="Heinze J."/>
            <person name="Goodisman M.A."/>
            <person name="Farinelli L."/>
            <person name="Harshman K."/>
            <person name="Hulo N."/>
            <person name="Cerutti L."/>
            <person name="Xenarios I."/>
            <person name="Shoemaker D."/>
            <person name="Keller L."/>
        </authorList>
    </citation>
    <scope>NUCLEOTIDE SEQUENCE [LARGE SCALE GENOMIC DNA]</scope>
</reference>
<dbReference type="HOGENOM" id="CLU_1984350_0_0_1"/>
<dbReference type="AlphaFoldDB" id="E9JAJ7"/>
<sequence length="126" mass="14466">MGKAPYKLVEFAEESDGIKSIDVVPPNWIFYDGKAGLMTKFMPQPCNNKNLAYLHSLMQQKKPAPENWPNYTVEVRGEAKTYEEALKKVEILKNQKYAFSTDNETTAKAKVSALKKLYKMQRSEKK</sequence>
<name>E9JAJ7_SOLIN</name>
<evidence type="ECO:0000313" key="1">
    <source>
        <dbReference type="EMBL" id="EFZ10160.1"/>
    </source>
</evidence>
<protein>
    <submittedName>
        <fullName evidence="1">Uncharacterized protein</fullName>
    </submittedName>
</protein>